<reference evidence="2 3" key="1">
    <citation type="submission" date="2021-01" db="EMBL/GenBank/DDBJ databases">
        <title>Belnapia mucosa sp. nov. and Belnapia arida sp. nov., isolated from the Tabernas Desert (Almeria, Spain).</title>
        <authorList>
            <person name="Molina-Menor E."/>
            <person name="Vidal-Verdu A."/>
            <person name="Calonge A."/>
            <person name="Satari L."/>
            <person name="Pereto Magraner J."/>
            <person name="Porcar Miralles M."/>
        </authorList>
    </citation>
    <scope>NUCLEOTIDE SEQUENCE [LARGE SCALE GENOMIC DNA]</scope>
    <source>
        <strain evidence="2 3">T6</strain>
    </source>
</reference>
<organism evidence="2 3">
    <name type="scientific">Belnapia mucosa</name>
    <dbReference type="NCBI Taxonomy" id="2804532"/>
    <lineage>
        <taxon>Bacteria</taxon>
        <taxon>Pseudomonadati</taxon>
        <taxon>Pseudomonadota</taxon>
        <taxon>Alphaproteobacteria</taxon>
        <taxon>Acetobacterales</taxon>
        <taxon>Roseomonadaceae</taxon>
        <taxon>Belnapia</taxon>
    </lineage>
</organism>
<name>A0ABS1V3R5_9PROT</name>
<dbReference type="SUPFAM" id="SSF89796">
    <property type="entry name" value="CoA-transferase family III (CaiB/BaiF)"/>
    <property type="match status" value="1"/>
</dbReference>
<dbReference type="PANTHER" id="PTHR48207:SF4">
    <property type="entry name" value="BLL6097 PROTEIN"/>
    <property type="match status" value="1"/>
</dbReference>
<protein>
    <submittedName>
        <fullName evidence="2">CoA transferase</fullName>
    </submittedName>
</protein>
<evidence type="ECO:0000256" key="1">
    <source>
        <dbReference type="ARBA" id="ARBA00022679"/>
    </source>
</evidence>
<dbReference type="RefSeq" id="WP_202826049.1">
    <property type="nucleotide sequence ID" value="NZ_JAEUXJ010000004.1"/>
</dbReference>
<dbReference type="Gene3D" id="3.30.1540.10">
    <property type="entry name" value="formyl-coa transferase, domain 3"/>
    <property type="match status" value="1"/>
</dbReference>
<dbReference type="InterPro" id="IPR023606">
    <property type="entry name" value="CoA-Trfase_III_dom_1_sf"/>
</dbReference>
<dbReference type="InterPro" id="IPR050483">
    <property type="entry name" value="CoA-transferase_III_domain"/>
</dbReference>
<dbReference type="EMBL" id="JAEUXJ010000004">
    <property type="protein sequence ID" value="MBL6456331.1"/>
    <property type="molecule type" value="Genomic_DNA"/>
</dbReference>
<proteinExistence type="predicted"/>
<dbReference type="GO" id="GO:0016740">
    <property type="term" value="F:transferase activity"/>
    <property type="evidence" value="ECO:0007669"/>
    <property type="project" value="UniProtKB-KW"/>
</dbReference>
<dbReference type="Pfam" id="PF02515">
    <property type="entry name" value="CoA_transf_3"/>
    <property type="match status" value="1"/>
</dbReference>
<keyword evidence="3" id="KW-1185">Reference proteome</keyword>
<evidence type="ECO:0000313" key="3">
    <source>
        <dbReference type="Proteomes" id="UP000606490"/>
    </source>
</evidence>
<sequence length="401" mass="41320">MDADNEEPPFRGVTVLDVSQGFAGPSCAGMLALQGATVVKVEPPEGDWARHIGARYGDNTAFGLVPNQGKRSICIDAAKPEGRALLRRLALGADVLVQNFRAGVAERLGIGAEALRAEKPELIHVTITGFGTTGDWARRPATDTILQGYTGLMTLVGGAGNPPRRVDFSLIDVVAGVQAAQRVAAALYRRATGRGGARISLSLLEVAAALQAAPILDRALQQAMGDATGPAAPLGAPIGVFATADGHINLSCVGERMFAGIARALGVQTWLEDPGFATAQQRLERAAEINAETARCLPARSTAEWIAAFAREDVLCGPVQDHAALLADPQAAAIGLFASLDLPALGLTVPVPRLPGEAPPAAPRCVPGCGEHSTAILKEAGLTAAEIAALLDCGVVRQAAA</sequence>
<evidence type="ECO:0000313" key="2">
    <source>
        <dbReference type="EMBL" id="MBL6456331.1"/>
    </source>
</evidence>
<dbReference type="PANTHER" id="PTHR48207">
    <property type="entry name" value="SUCCINATE--HYDROXYMETHYLGLUTARATE COA-TRANSFERASE"/>
    <property type="match status" value="1"/>
</dbReference>
<keyword evidence="1 2" id="KW-0808">Transferase</keyword>
<dbReference type="InterPro" id="IPR003673">
    <property type="entry name" value="CoA-Trfase_fam_III"/>
</dbReference>
<comment type="caution">
    <text evidence="2">The sequence shown here is derived from an EMBL/GenBank/DDBJ whole genome shotgun (WGS) entry which is preliminary data.</text>
</comment>
<dbReference type="Proteomes" id="UP000606490">
    <property type="component" value="Unassembled WGS sequence"/>
</dbReference>
<dbReference type="InterPro" id="IPR044855">
    <property type="entry name" value="CoA-Trfase_III_dom3_sf"/>
</dbReference>
<gene>
    <name evidence="2" type="ORF">JMJ55_13435</name>
</gene>
<dbReference type="Gene3D" id="3.40.50.10540">
    <property type="entry name" value="Crotonobetainyl-coa:carnitine coa-transferase, domain 1"/>
    <property type="match status" value="1"/>
</dbReference>
<accession>A0ABS1V3R5</accession>